<dbReference type="Pfam" id="PF14091">
    <property type="entry name" value="DUF4269"/>
    <property type="match status" value="1"/>
</dbReference>
<proteinExistence type="predicted"/>
<dbReference type="RefSeq" id="WP_259872391.1">
    <property type="nucleotide sequence ID" value="NZ_JAMQJZ010000007.1"/>
</dbReference>
<comment type="caution">
    <text evidence="1">The sequence shown here is derived from an EMBL/GenBank/DDBJ whole genome shotgun (WGS) entry which is preliminary data.</text>
</comment>
<protein>
    <submittedName>
        <fullName evidence="1">DUF4269 domain-containing protein</fullName>
    </submittedName>
</protein>
<dbReference type="EMBL" id="JAMQJZ010000007">
    <property type="protein sequence ID" value="MDC3420818.1"/>
    <property type="molecule type" value="Genomic_DNA"/>
</dbReference>
<organism evidence="1 2">
    <name type="scientific">Aquibacillus koreensis</name>
    <dbReference type="NCBI Taxonomy" id="279446"/>
    <lineage>
        <taxon>Bacteria</taxon>
        <taxon>Bacillati</taxon>
        <taxon>Bacillota</taxon>
        <taxon>Bacilli</taxon>
        <taxon>Bacillales</taxon>
        <taxon>Bacillaceae</taxon>
        <taxon>Aquibacillus</taxon>
    </lineage>
</organism>
<evidence type="ECO:0000313" key="2">
    <source>
        <dbReference type="Proteomes" id="UP001145072"/>
    </source>
</evidence>
<dbReference type="Proteomes" id="UP001145072">
    <property type="component" value="Unassembled WGS sequence"/>
</dbReference>
<keyword evidence="2" id="KW-1185">Reference proteome</keyword>
<gene>
    <name evidence="1" type="ORF">NC661_10600</name>
</gene>
<sequence>MFDPIYQLKHGNEQQKCAYRAISELEIMENLSEFQPMLCGTFPLDIAVGGSDLDIIMEVHDFDQFETKVIRLYRGMEGFSRKRNIIRNVPIVKANFVFGGFEFELFGQPQPTKKQNAYLHMIVEYHLIQADPSIKGNILMLKEQGYKTEPAFCKVLGLDGDPYGALIEFGKTKNYIE</sequence>
<reference evidence="1" key="1">
    <citation type="submission" date="2022-06" db="EMBL/GenBank/DDBJ databases">
        <title>Aquibacillus sp. a new bacterium isolated from soil saline samples.</title>
        <authorList>
            <person name="Galisteo C."/>
            <person name="De La Haba R."/>
            <person name="Sanchez-Porro C."/>
            <person name="Ventosa A."/>
        </authorList>
    </citation>
    <scope>NUCLEOTIDE SEQUENCE</scope>
    <source>
        <strain evidence="1">JCM 12387</strain>
    </source>
</reference>
<evidence type="ECO:0000313" key="1">
    <source>
        <dbReference type="EMBL" id="MDC3420818.1"/>
    </source>
</evidence>
<dbReference type="AlphaFoldDB" id="A0A9X4AJY0"/>
<name>A0A9X4AJY0_9BACI</name>
<dbReference type="InterPro" id="IPR025365">
    <property type="entry name" value="DUF4269"/>
</dbReference>
<accession>A0A9X4AJY0</accession>